<dbReference type="InterPro" id="IPR050682">
    <property type="entry name" value="ModA/WtpA"/>
</dbReference>
<reference evidence="4" key="1">
    <citation type="submission" date="2017-10" db="EMBL/GenBank/DDBJ databases">
        <title>Phenotypic and genomic properties of facultatively anaerobic sulfur-reducing natronoarchaea from hypersaline soda lakes.</title>
        <authorList>
            <person name="Sorokin D.Y."/>
            <person name="Kublanov I.V."/>
            <person name="Roman P."/>
            <person name="Sinninghe Damste J.S."/>
            <person name="Golyshin P.N."/>
            <person name="Rojo D."/>
            <person name="Ciordia S."/>
            <person name="Mena Md.C."/>
            <person name="Ferrer M."/>
            <person name="Messina E."/>
            <person name="Smedile F."/>
            <person name="La Spada G."/>
            <person name="La Cono V."/>
            <person name="Yakimov M.M."/>
        </authorList>
    </citation>
    <scope>NUCLEOTIDE SEQUENCE [LARGE SCALE GENOMIC DNA]</scope>
    <source>
        <strain evidence="4">AArc1</strain>
    </source>
</reference>
<evidence type="ECO:0000313" key="3">
    <source>
        <dbReference type="EMBL" id="AXR78204.1"/>
    </source>
</evidence>
<organism evidence="3 4">
    <name type="scientific">Natrarchaeobaculum sulfurireducens</name>
    <dbReference type="NCBI Taxonomy" id="2044521"/>
    <lineage>
        <taxon>Archaea</taxon>
        <taxon>Methanobacteriati</taxon>
        <taxon>Methanobacteriota</taxon>
        <taxon>Stenosarchaea group</taxon>
        <taxon>Halobacteria</taxon>
        <taxon>Halobacteriales</taxon>
        <taxon>Natrialbaceae</taxon>
        <taxon>Natrarchaeobaculum</taxon>
    </lineage>
</organism>
<dbReference type="GO" id="GO:0015689">
    <property type="term" value="P:molybdate ion transport"/>
    <property type="evidence" value="ECO:0007669"/>
    <property type="project" value="TreeGrafter"/>
</dbReference>
<dbReference type="SUPFAM" id="SSF53850">
    <property type="entry name" value="Periplasmic binding protein-like II"/>
    <property type="match status" value="1"/>
</dbReference>
<dbReference type="Pfam" id="PF13531">
    <property type="entry name" value="SBP_bac_11"/>
    <property type="match status" value="1"/>
</dbReference>
<dbReference type="GO" id="GO:0030973">
    <property type="term" value="F:molybdate ion binding"/>
    <property type="evidence" value="ECO:0007669"/>
    <property type="project" value="TreeGrafter"/>
</dbReference>
<dbReference type="EMBL" id="CP024047">
    <property type="protein sequence ID" value="AXR78204.1"/>
    <property type="molecule type" value="Genomic_DNA"/>
</dbReference>
<evidence type="ECO:0000313" key="4">
    <source>
        <dbReference type="Proteomes" id="UP000258707"/>
    </source>
</evidence>
<evidence type="ECO:0000256" key="2">
    <source>
        <dbReference type="SAM" id="MobiDB-lite"/>
    </source>
</evidence>
<proteinExistence type="inferred from homology"/>
<comment type="similarity">
    <text evidence="1">Belongs to the bacterial solute-binding protein 1 family. WtpA subfamily.</text>
</comment>
<dbReference type="AlphaFoldDB" id="A0A346PFA9"/>
<sequence>MGTRGDEARATHSRRSVLAAAAGVVGLAGSASLLAGRDRIRVLAAGSLAAALEDRIGPAFEAATDVRVDGEYLGTNAILRLIERGDTLPDVVIGADVSLVRDRLVPEHARFDLEFATNEVGIAYDPETDVGSRLAADEPWHEVLAAADAGAIGISDPDQNPLGYRAVHLFELAEREHDRSGFRDVMLERSSVDGQEGQLLGGLEAGNRACAISYRNMAADRDLPFYALPTTYNFADPAFEDVYATASYTTADGQTVTGSLVSYTATVLDRATEPENGQRFVAFLGERPSLLEGAGLEVPESLPRPSGDFPEAIQP</sequence>
<dbReference type="PANTHER" id="PTHR30632:SF16">
    <property type="entry name" value="MOLYBDATE_TUNGSTATE-BINDING PROTEIN WTPA"/>
    <property type="match status" value="1"/>
</dbReference>
<dbReference type="CDD" id="cd13540">
    <property type="entry name" value="PBP2_ModA_WtpA"/>
    <property type="match status" value="1"/>
</dbReference>
<dbReference type="PANTHER" id="PTHR30632">
    <property type="entry name" value="MOLYBDATE-BINDING PERIPLASMIC PROTEIN"/>
    <property type="match status" value="1"/>
</dbReference>
<dbReference type="Gene3D" id="3.40.190.10">
    <property type="entry name" value="Periplasmic binding protein-like II"/>
    <property type="match status" value="3"/>
</dbReference>
<dbReference type="RefSeq" id="WP_117364302.1">
    <property type="nucleotide sequence ID" value="NZ_CP024047.1"/>
</dbReference>
<dbReference type="KEGG" id="nan:AArc1_1882"/>
<dbReference type="GeneID" id="37638675"/>
<dbReference type="PROSITE" id="PS51318">
    <property type="entry name" value="TAT"/>
    <property type="match status" value="1"/>
</dbReference>
<gene>
    <name evidence="3" type="ORF">AArc1_1882</name>
</gene>
<protein>
    <submittedName>
        <fullName evidence="3">ABC-type molybdate transport system, periplasmiccomponent</fullName>
    </submittedName>
</protein>
<evidence type="ECO:0000256" key="1">
    <source>
        <dbReference type="ARBA" id="ARBA00009438"/>
    </source>
</evidence>
<dbReference type="InterPro" id="IPR006311">
    <property type="entry name" value="TAT_signal"/>
</dbReference>
<name>A0A346PFA9_9EURY</name>
<feature type="region of interest" description="Disordered" evidence="2">
    <location>
        <begin position="294"/>
        <end position="315"/>
    </location>
</feature>
<accession>A0A346PFA9</accession>
<dbReference type="Proteomes" id="UP000258707">
    <property type="component" value="Chromosome"/>
</dbReference>